<keyword evidence="7" id="KW-1185">Reference proteome</keyword>
<dbReference type="GeneID" id="54346601"/>
<name>A0A6A5RY24_9PLEO</name>
<evidence type="ECO:0000256" key="5">
    <source>
        <dbReference type="SAM" id="Phobius"/>
    </source>
</evidence>
<proteinExistence type="predicted"/>
<feature type="transmembrane region" description="Helical" evidence="5">
    <location>
        <begin position="308"/>
        <end position="330"/>
    </location>
</feature>
<organism evidence="6 7">
    <name type="scientific">Didymella exigua CBS 183.55</name>
    <dbReference type="NCBI Taxonomy" id="1150837"/>
    <lineage>
        <taxon>Eukaryota</taxon>
        <taxon>Fungi</taxon>
        <taxon>Dikarya</taxon>
        <taxon>Ascomycota</taxon>
        <taxon>Pezizomycotina</taxon>
        <taxon>Dothideomycetes</taxon>
        <taxon>Pleosporomycetidae</taxon>
        <taxon>Pleosporales</taxon>
        <taxon>Pleosporineae</taxon>
        <taxon>Didymellaceae</taxon>
        <taxon>Didymella</taxon>
    </lineage>
</organism>
<feature type="transmembrane region" description="Helical" evidence="5">
    <location>
        <begin position="508"/>
        <end position="530"/>
    </location>
</feature>
<evidence type="ECO:0000256" key="4">
    <source>
        <dbReference type="ARBA" id="ARBA00023136"/>
    </source>
</evidence>
<dbReference type="AlphaFoldDB" id="A0A6A5RY24"/>
<evidence type="ECO:0000256" key="1">
    <source>
        <dbReference type="ARBA" id="ARBA00004141"/>
    </source>
</evidence>
<feature type="transmembrane region" description="Helical" evidence="5">
    <location>
        <begin position="432"/>
        <end position="454"/>
    </location>
</feature>
<comment type="subcellular location">
    <subcellularLocation>
        <location evidence="1">Membrane</location>
        <topology evidence="1">Multi-pass membrane protein</topology>
    </subcellularLocation>
</comment>
<keyword evidence="2 5" id="KW-0812">Transmembrane</keyword>
<evidence type="ECO:0000313" key="7">
    <source>
        <dbReference type="Proteomes" id="UP000800082"/>
    </source>
</evidence>
<dbReference type="EMBL" id="ML978959">
    <property type="protein sequence ID" value="KAF1932114.1"/>
    <property type="molecule type" value="Genomic_DNA"/>
</dbReference>
<accession>A0A6A5RY24</accession>
<keyword evidence="3 5" id="KW-1133">Transmembrane helix</keyword>
<evidence type="ECO:0000256" key="2">
    <source>
        <dbReference type="ARBA" id="ARBA00022692"/>
    </source>
</evidence>
<dbReference type="InterPro" id="IPR002523">
    <property type="entry name" value="MgTranspt_CorA/ZnTranspt_ZntB"/>
</dbReference>
<sequence length="554" mass="63775">MCLRLQNEDHAYIQAFMERHLTRRNNLSWPSQLQRMSPPQMSSSKQQIYKRVTLSSHMTYLKLATKSITGTSNSDLDQDTLFKYQGTAAEEIGHVSIVKMTTSVLLTIALPDASITNQEELDLLKLPQGFWTVMVVNCHERLARDMEREPTLHLTPVAQFLRGLTYSLRTLNLNAEAIYDQLKERLQTSDDESLFDDENFTKSNVYHWTVKTCHELRESLMASQRYVRRTFDKDITRLCEKDAHESERHGLVHWRTEHDAEMNTLEDLVSQIAALNASVQESRNALHGVTAVLETRVALQQGERIKTLAYLATIYLPLTATSSLYSMSVLPSSATFWSFFVVLVAFLLGTAFTALSLKPVVAGFRAKVYIDIPKIQQAPATLQRLNPRRLKPQWLTLVLGGTRTLYDKSGLRDYLRYYADVIRPERDGHFRWAHVFIGLSGVDGFCDTIIFLVFRLPFLLMRIWPEALVREALTREIMFLRDQYYLRTQLERNMPGLWWSPLALVRDVFRVVFVPVWVVFIIAIVGLLVLEDILVGILKVFVLAPFALCRRQRA</sequence>
<dbReference type="GO" id="GO:0016020">
    <property type="term" value="C:membrane"/>
    <property type="evidence" value="ECO:0007669"/>
    <property type="project" value="UniProtKB-SubCell"/>
</dbReference>
<dbReference type="Proteomes" id="UP000800082">
    <property type="component" value="Unassembled WGS sequence"/>
</dbReference>
<reference evidence="6" key="1">
    <citation type="journal article" date="2020" name="Stud. Mycol.">
        <title>101 Dothideomycetes genomes: a test case for predicting lifestyles and emergence of pathogens.</title>
        <authorList>
            <person name="Haridas S."/>
            <person name="Albert R."/>
            <person name="Binder M."/>
            <person name="Bloem J."/>
            <person name="Labutti K."/>
            <person name="Salamov A."/>
            <person name="Andreopoulos B."/>
            <person name="Baker S."/>
            <person name="Barry K."/>
            <person name="Bills G."/>
            <person name="Bluhm B."/>
            <person name="Cannon C."/>
            <person name="Castanera R."/>
            <person name="Culley D."/>
            <person name="Daum C."/>
            <person name="Ezra D."/>
            <person name="Gonzalez J."/>
            <person name="Henrissat B."/>
            <person name="Kuo A."/>
            <person name="Liang C."/>
            <person name="Lipzen A."/>
            <person name="Lutzoni F."/>
            <person name="Magnuson J."/>
            <person name="Mondo S."/>
            <person name="Nolan M."/>
            <person name="Ohm R."/>
            <person name="Pangilinan J."/>
            <person name="Park H.-J."/>
            <person name="Ramirez L."/>
            <person name="Alfaro M."/>
            <person name="Sun H."/>
            <person name="Tritt A."/>
            <person name="Yoshinaga Y."/>
            <person name="Zwiers L.-H."/>
            <person name="Turgeon B."/>
            <person name="Goodwin S."/>
            <person name="Spatafora J."/>
            <person name="Crous P."/>
            <person name="Grigoriev I."/>
        </authorList>
    </citation>
    <scope>NUCLEOTIDE SEQUENCE</scope>
    <source>
        <strain evidence="6">CBS 183.55</strain>
    </source>
</reference>
<gene>
    <name evidence="6" type="ORF">M421DRAFT_284651</name>
</gene>
<keyword evidence="4 5" id="KW-0472">Membrane</keyword>
<dbReference type="GO" id="GO:0046873">
    <property type="term" value="F:metal ion transmembrane transporter activity"/>
    <property type="evidence" value="ECO:0007669"/>
    <property type="project" value="InterPro"/>
</dbReference>
<dbReference type="InterPro" id="IPR045863">
    <property type="entry name" value="CorA_TM1_TM2"/>
</dbReference>
<protein>
    <submittedName>
        <fullName evidence="6">Uncharacterized protein</fullName>
    </submittedName>
</protein>
<dbReference type="RefSeq" id="XP_033452362.1">
    <property type="nucleotide sequence ID" value="XM_033588954.1"/>
</dbReference>
<dbReference type="SUPFAM" id="SSF144083">
    <property type="entry name" value="Magnesium transport protein CorA, transmembrane region"/>
    <property type="match status" value="1"/>
</dbReference>
<dbReference type="Pfam" id="PF01544">
    <property type="entry name" value="CorA"/>
    <property type="match status" value="1"/>
</dbReference>
<dbReference type="Gene3D" id="1.20.58.340">
    <property type="entry name" value="Magnesium transport protein CorA, transmembrane region"/>
    <property type="match status" value="1"/>
</dbReference>
<evidence type="ECO:0000313" key="6">
    <source>
        <dbReference type="EMBL" id="KAF1932114.1"/>
    </source>
</evidence>
<evidence type="ECO:0000256" key="3">
    <source>
        <dbReference type="ARBA" id="ARBA00022989"/>
    </source>
</evidence>
<feature type="transmembrane region" description="Helical" evidence="5">
    <location>
        <begin position="336"/>
        <end position="357"/>
    </location>
</feature>
<dbReference type="OrthoDB" id="5428055at2759"/>